<protein>
    <submittedName>
        <fullName evidence="1">Uncharacterized protein</fullName>
    </submittedName>
</protein>
<accession>A0A2H0ACW4</accession>
<organism evidence="1 2">
    <name type="scientific">Candidatus Desantisbacteria bacterium CG23_combo_of_CG06-09_8_20_14_all_40_23</name>
    <dbReference type="NCBI Taxonomy" id="1974550"/>
    <lineage>
        <taxon>Bacteria</taxon>
        <taxon>Candidatus Desantisiibacteriota</taxon>
    </lineage>
</organism>
<comment type="caution">
    <text evidence="1">The sequence shown here is derived from an EMBL/GenBank/DDBJ whole genome shotgun (WGS) entry which is preliminary data.</text>
</comment>
<gene>
    <name evidence="1" type="ORF">COX18_00520</name>
</gene>
<dbReference type="EMBL" id="PCSH01000011">
    <property type="protein sequence ID" value="PIP42378.1"/>
    <property type="molecule type" value="Genomic_DNA"/>
</dbReference>
<name>A0A2H0ACW4_9BACT</name>
<sequence length="59" mass="6940">METIETNVQNVEQVLEKALQDEHLRARMLENGLGMPEELEDRLSLWYCLFGDKWVICMA</sequence>
<reference evidence="1 2" key="1">
    <citation type="submission" date="2017-09" db="EMBL/GenBank/DDBJ databases">
        <title>Depth-based differentiation of microbial function through sediment-hosted aquifers and enrichment of novel symbionts in the deep terrestrial subsurface.</title>
        <authorList>
            <person name="Probst A.J."/>
            <person name="Ladd B."/>
            <person name="Jarett J.K."/>
            <person name="Geller-Mcgrath D.E."/>
            <person name="Sieber C.M."/>
            <person name="Emerson J.B."/>
            <person name="Anantharaman K."/>
            <person name="Thomas B.C."/>
            <person name="Malmstrom R."/>
            <person name="Stieglmeier M."/>
            <person name="Klingl A."/>
            <person name="Woyke T."/>
            <person name="Ryan C.M."/>
            <person name="Banfield J.F."/>
        </authorList>
    </citation>
    <scope>NUCLEOTIDE SEQUENCE [LARGE SCALE GENOMIC DNA]</scope>
    <source>
        <strain evidence="1">CG23_combo_of_CG06-09_8_20_14_all_40_23</strain>
    </source>
</reference>
<evidence type="ECO:0000313" key="1">
    <source>
        <dbReference type="EMBL" id="PIP42378.1"/>
    </source>
</evidence>
<evidence type="ECO:0000313" key="2">
    <source>
        <dbReference type="Proteomes" id="UP000231067"/>
    </source>
</evidence>
<proteinExistence type="predicted"/>
<dbReference type="AlphaFoldDB" id="A0A2H0ACW4"/>
<dbReference type="Proteomes" id="UP000231067">
    <property type="component" value="Unassembled WGS sequence"/>
</dbReference>